<dbReference type="EMBL" id="CP021995">
    <property type="protein sequence ID" value="ASD26254.1"/>
    <property type="molecule type" value="Genomic_DNA"/>
</dbReference>
<protein>
    <recommendedName>
        <fullName evidence="8">MAPEG family</fullName>
    </recommendedName>
</protein>
<dbReference type="InterPro" id="IPR001129">
    <property type="entry name" value="Membr-assoc_MAPEG"/>
</dbReference>
<feature type="transmembrane region" description="Helical" evidence="5">
    <location>
        <begin position="108"/>
        <end position="127"/>
    </location>
</feature>
<dbReference type="Pfam" id="PF01124">
    <property type="entry name" value="MAPEG"/>
    <property type="match status" value="1"/>
</dbReference>
<accession>A0A1Z3LVM5</accession>
<evidence type="ECO:0000256" key="4">
    <source>
        <dbReference type="ARBA" id="ARBA00023136"/>
    </source>
</evidence>
<sequence length="143" mass="15138">MTIALVCTAVLGCLLFGLGLVISLRRFFTRYFYFGAGGPTSFTTKLSRAHGNTAEFAPFLALLFLTVAFMGGPAWTEALMVGATVSRLLVVISFLTGATLERMSLPKAFGAVGTYGFGLGLVAALFVPDTPGAAMLWRLLCRG</sequence>
<dbReference type="SUPFAM" id="SSF161084">
    <property type="entry name" value="MAPEG domain-like"/>
    <property type="match status" value="1"/>
</dbReference>
<dbReference type="RefSeq" id="WP_088410283.1">
    <property type="nucleotide sequence ID" value="NZ_CP021995.1"/>
</dbReference>
<keyword evidence="3 5" id="KW-1133">Transmembrane helix</keyword>
<organism evidence="6 7">
    <name type="scientific">Brevundimonas diminuta</name>
    <name type="common">Pseudomonas diminuta</name>
    <dbReference type="NCBI Taxonomy" id="293"/>
    <lineage>
        <taxon>Bacteria</taxon>
        <taxon>Pseudomonadati</taxon>
        <taxon>Pseudomonadota</taxon>
        <taxon>Alphaproteobacteria</taxon>
        <taxon>Caulobacterales</taxon>
        <taxon>Caulobacteraceae</taxon>
        <taxon>Brevundimonas</taxon>
    </lineage>
</organism>
<evidence type="ECO:0000256" key="1">
    <source>
        <dbReference type="ARBA" id="ARBA00004370"/>
    </source>
</evidence>
<name>A0A1Z3LVM5_BREDI</name>
<feature type="transmembrane region" description="Helical" evidence="5">
    <location>
        <begin position="6"/>
        <end position="24"/>
    </location>
</feature>
<reference evidence="6 7" key="1">
    <citation type="submission" date="2017-06" db="EMBL/GenBank/DDBJ databases">
        <title>Biodegradation of gentamicin by bacterial consortia AMQD4 in synthetic medium and raw gentamicin sewage.</title>
        <authorList>
            <person name="Chang H."/>
            <person name="Feng Y."/>
            <person name="Li Z."/>
            <person name="Xue J."/>
            <person name="Cheng D."/>
        </authorList>
    </citation>
    <scope>NUCLEOTIDE SEQUENCE [LARGE SCALE GENOMIC DNA]</scope>
    <source>
        <strain evidence="6 7">BZC3</strain>
    </source>
</reference>
<evidence type="ECO:0000256" key="5">
    <source>
        <dbReference type="SAM" id="Phobius"/>
    </source>
</evidence>
<keyword evidence="2 5" id="KW-0812">Transmembrane</keyword>
<proteinExistence type="predicted"/>
<evidence type="ECO:0000256" key="2">
    <source>
        <dbReference type="ARBA" id="ARBA00022692"/>
    </source>
</evidence>
<feature type="transmembrane region" description="Helical" evidence="5">
    <location>
        <begin position="54"/>
        <end position="72"/>
    </location>
</feature>
<reference evidence="6 7" key="2">
    <citation type="submission" date="2017-06" db="EMBL/GenBank/DDBJ databases">
        <authorList>
            <person name="Kim H.J."/>
            <person name="Triplett B.A."/>
        </authorList>
    </citation>
    <scope>NUCLEOTIDE SEQUENCE [LARGE SCALE GENOMIC DNA]</scope>
    <source>
        <strain evidence="6 7">BZC3</strain>
    </source>
</reference>
<evidence type="ECO:0000256" key="3">
    <source>
        <dbReference type="ARBA" id="ARBA00022989"/>
    </source>
</evidence>
<gene>
    <name evidence="6" type="ORF">CD943_04720</name>
</gene>
<dbReference type="AlphaFoldDB" id="A0A1Z3LVM5"/>
<keyword evidence="4 5" id="KW-0472">Membrane</keyword>
<evidence type="ECO:0008006" key="8">
    <source>
        <dbReference type="Google" id="ProtNLM"/>
    </source>
</evidence>
<feature type="transmembrane region" description="Helical" evidence="5">
    <location>
        <begin position="78"/>
        <end position="96"/>
    </location>
</feature>
<evidence type="ECO:0000313" key="7">
    <source>
        <dbReference type="Proteomes" id="UP000197024"/>
    </source>
</evidence>
<evidence type="ECO:0000313" key="6">
    <source>
        <dbReference type="EMBL" id="ASD26254.1"/>
    </source>
</evidence>
<dbReference type="InterPro" id="IPR023352">
    <property type="entry name" value="MAPEG-like_dom_sf"/>
</dbReference>
<dbReference type="Gene3D" id="1.20.120.550">
    <property type="entry name" value="Membrane associated eicosanoid/glutathione metabolism-like domain"/>
    <property type="match status" value="1"/>
</dbReference>
<comment type="subcellular location">
    <subcellularLocation>
        <location evidence="1">Membrane</location>
    </subcellularLocation>
</comment>
<dbReference type="GO" id="GO:0016020">
    <property type="term" value="C:membrane"/>
    <property type="evidence" value="ECO:0007669"/>
    <property type="project" value="UniProtKB-SubCell"/>
</dbReference>
<dbReference type="Proteomes" id="UP000197024">
    <property type="component" value="Chromosome"/>
</dbReference>